<keyword evidence="2" id="KW-1185">Reference proteome</keyword>
<dbReference type="Proteomes" id="UP001489719">
    <property type="component" value="Unassembled WGS sequence"/>
</dbReference>
<proteinExistence type="predicted"/>
<comment type="caution">
    <text evidence="1">The sequence shown here is derived from an EMBL/GenBank/DDBJ whole genome shotgun (WGS) entry which is preliminary data.</text>
</comment>
<protein>
    <submittedName>
        <fullName evidence="1">Uncharacterized protein</fullName>
    </submittedName>
</protein>
<gene>
    <name evidence="1" type="ORF">V1517DRAFT_310258</name>
</gene>
<dbReference type="EMBL" id="MU970151">
    <property type="protein sequence ID" value="KAK9319978.1"/>
    <property type="molecule type" value="Genomic_DNA"/>
</dbReference>
<organism evidence="1 2">
    <name type="scientific">Lipomyces orientalis</name>
    <dbReference type="NCBI Taxonomy" id="1233043"/>
    <lineage>
        <taxon>Eukaryota</taxon>
        <taxon>Fungi</taxon>
        <taxon>Dikarya</taxon>
        <taxon>Ascomycota</taxon>
        <taxon>Saccharomycotina</taxon>
        <taxon>Lipomycetes</taxon>
        <taxon>Lipomycetales</taxon>
        <taxon>Lipomycetaceae</taxon>
        <taxon>Lipomyces</taxon>
    </lineage>
</organism>
<evidence type="ECO:0000313" key="1">
    <source>
        <dbReference type="EMBL" id="KAK9319978.1"/>
    </source>
</evidence>
<reference evidence="2" key="1">
    <citation type="journal article" date="2024" name="Front. Bioeng. Biotechnol.">
        <title>Genome-scale model development and genomic sequencing of the oleaginous clade Lipomyces.</title>
        <authorList>
            <person name="Czajka J.J."/>
            <person name="Han Y."/>
            <person name="Kim J."/>
            <person name="Mondo S.J."/>
            <person name="Hofstad B.A."/>
            <person name="Robles A."/>
            <person name="Haridas S."/>
            <person name="Riley R."/>
            <person name="LaButti K."/>
            <person name="Pangilinan J."/>
            <person name="Andreopoulos W."/>
            <person name="Lipzen A."/>
            <person name="Yan J."/>
            <person name="Wang M."/>
            <person name="Ng V."/>
            <person name="Grigoriev I.V."/>
            <person name="Spatafora J.W."/>
            <person name="Magnuson J.K."/>
            <person name="Baker S.E."/>
            <person name="Pomraning K.R."/>
        </authorList>
    </citation>
    <scope>NUCLEOTIDE SEQUENCE [LARGE SCALE GENOMIC DNA]</scope>
    <source>
        <strain evidence="2">CBS 10300</strain>
    </source>
</reference>
<evidence type="ECO:0000313" key="2">
    <source>
        <dbReference type="Proteomes" id="UP001489719"/>
    </source>
</evidence>
<name>A0ACC3TFM1_9ASCO</name>
<sequence length="152" mass="16482">MKPDTSEGQWIGYEILIGAGRGFGSCRRLVSRIEFCDVCAVFWRGHFASVANTVFTSSIGPSLLKYAPGINPNLLIHTGVTNLRQVIPAGELPHVFDVQLAASCAALLTGCFVGWRKVNDKKNTKKDVEDNDAIPDGTQTAAQTTDEEKAEQ</sequence>
<accession>A0ACC3TFM1</accession>